<evidence type="ECO:0000256" key="2">
    <source>
        <dbReference type="ARBA" id="ARBA00012438"/>
    </source>
</evidence>
<dbReference type="InterPro" id="IPR005467">
    <property type="entry name" value="His_kinase_dom"/>
</dbReference>
<keyword evidence="3" id="KW-0597">Phosphoprotein</keyword>
<reference evidence="13 14" key="1">
    <citation type="submission" date="2019-09" db="EMBL/GenBank/DDBJ databases">
        <title>Genomes of Cryomorphaceae.</title>
        <authorList>
            <person name="Bowman J.P."/>
        </authorList>
    </citation>
    <scope>NUCLEOTIDE SEQUENCE [LARGE SCALE GENOMIC DNA]</scope>
    <source>
        <strain evidence="13 14">KCTC 52047</strain>
    </source>
</reference>
<keyword evidence="5" id="KW-0547">Nucleotide-binding</keyword>
<keyword evidence="11" id="KW-1133">Transmembrane helix</keyword>
<protein>
    <recommendedName>
        <fullName evidence="2">histidine kinase</fullName>
        <ecNumber evidence="2">2.7.13.3</ecNumber>
    </recommendedName>
</protein>
<dbReference type="Gene3D" id="3.30.565.10">
    <property type="entry name" value="Histidine kinase-like ATPase, C-terminal domain"/>
    <property type="match status" value="1"/>
</dbReference>
<evidence type="ECO:0000313" key="14">
    <source>
        <dbReference type="Proteomes" id="UP000435357"/>
    </source>
</evidence>
<accession>A0A6N6M5U5</accession>
<dbReference type="PANTHER" id="PTHR24421">
    <property type="entry name" value="NITRATE/NITRITE SENSOR PROTEIN NARX-RELATED"/>
    <property type="match status" value="1"/>
</dbReference>
<keyword evidence="7" id="KW-0067">ATP-binding</keyword>
<evidence type="ECO:0000256" key="8">
    <source>
        <dbReference type="ARBA" id="ARBA00023012"/>
    </source>
</evidence>
<dbReference type="RefSeq" id="WP_151169251.1">
    <property type="nucleotide sequence ID" value="NZ_WACR01000009.1"/>
</dbReference>
<dbReference type="OrthoDB" id="9778366at2"/>
<dbReference type="EC" id="2.7.13.3" evidence="2"/>
<evidence type="ECO:0000256" key="5">
    <source>
        <dbReference type="ARBA" id="ARBA00022741"/>
    </source>
</evidence>
<dbReference type="Pfam" id="PF02518">
    <property type="entry name" value="HATPase_c"/>
    <property type="match status" value="1"/>
</dbReference>
<evidence type="ECO:0000256" key="7">
    <source>
        <dbReference type="ARBA" id="ARBA00022840"/>
    </source>
</evidence>
<keyword evidence="10" id="KW-0175">Coiled coil</keyword>
<dbReference type="PROSITE" id="PS50005">
    <property type="entry name" value="TPR"/>
    <property type="match status" value="3"/>
</dbReference>
<evidence type="ECO:0000259" key="12">
    <source>
        <dbReference type="PROSITE" id="PS50109"/>
    </source>
</evidence>
<feature type="domain" description="Histidine kinase" evidence="12">
    <location>
        <begin position="648"/>
        <end position="736"/>
    </location>
</feature>
<name>A0A6N6M5U5_9FLAO</name>
<feature type="coiled-coil region" evidence="10">
    <location>
        <begin position="514"/>
        <end position="541"/>
    </location>
</feature>
<feature type="repeat" description="TPR" evidence="9">
    <location>
        <begin position="238"/>
        <end position="271"/>
    </location>
</feature>
<comment type="caution">
    <text evidence="13">The sequence shown here is derived from an EMBL/GenBank/DDBJ whole genome shotgun (WGS) entry which is preliminary data.</text>
</comment>
<gene>
    <name evidence="13" type="ORF">F3059_11155</name>
</gene>
<dbReference type="GO" id="GO:0016020">
    <property type="term" value="C:membrane"/>
    <property type="evidence" value="ECO:0007669"/>
    <property type="project" value="InterPro"/>
</dbReference>
<dbReference type="SMART" id="SM00028">
    <property type="entry name" value="TPR"/>
    <property type="match status" value="6"/>
</dbReference>
<keyword evidence="11" id="KW-0472">Membrane</keyword>
<dbReference type="GO" id="GO:0046983">
    <property type="term" value="F:protein dimerization activity"/>
    <property type="evidence" value="ECO:0007669"/>
    <property type="project" value="InterPro"/>
</dbReference>
<keyword evidence="9" id="KW-0802">TPR repeat</keyword>
<dbReference type="InterPro" id="IPR036890">
    <property type="entry name" value="HATPase_C_sf"/>
</dbReference>
<feature type="repeat" description="TPR" evidence="9">
    <location>
        <begin position="317"/>
        <end position="350"/>
    </location>
</feature>
<evidence type="ECO:0000256" key="4">
    <source>
        <dbReference type="ARBA" id="ARBA00022679"/>
    </source>
</evidence>
<keyword evidence="6" id="KW-0418">Kinase</keyword>
<dbReference type="InterPro" id="IPR011990">
    <property type="entry name" value="TPR-like_helical_dom_sf"/>
</dbReference>
<evidence type="ECO:0000313" key="13">
    <source>
        <dbReference type="EMBL" id="KAB1063193.1"/>
    </source>
</evidence>
<dbReference type="CDD" id="cd16917">
    <property type="entry name" value="HATPase_UhpB-NarQ-NarX-like"/>
    <property type="match status" value="1"/>
</dbReference>
<dbReference type="Gene3D" id="1.25.40.10">
    <property type="entry name" value="Tetratricopeptide repeat domain"/>
    <property type="match status" value="2"/>
</dbReference>
<evidence type="ECO:0000256" key="10">
    <source>
        <dbReference type="SAM" id="Coils"/>
    </source>
</evidence>
<dbReference type="InterPro" id="IPR011712">
    <property type="entry name" value="Sig_transdc_His_kin_sub3_dim/P"/>
</dbReference>
<dbReference type="Pfam" id="PF07730">
    <property type="entry name" value="HisKA_3"/>
    <property type="match status" value="1"/>
</dbReference>
<dbReference type="Proteomes" id="UP000435357">
    <property type="component" value="Unassembled WGS sequence"/>
</dbReference>
<keyword evidence="8" id="KW-0902">Two-component regulatory system</keyword>
<dbReference type="SMART" id="SM00387">
    <property type="entry name" value="HATPase_c"/>
    <property type="match status" value="1"/>
</dbReference>
<dbReference type="InterPro" id="IPR050482">
    <property type="entry name" value="Sensor_HK_TwoCompSys"/>
</dbReference>
<keyword evidence="11" id="KW-0812">Transmembrane</keyword>
<feature type="repeat" description="TPR" evidence="9">
    <location>
        <begin position="198"/>
        <end position="231"/>
    </location>
</feature>
<organism evidence="13 14">
    <name type="scientific">Salibacter halophilus</name>
    <dbReference type="NCBI Taxonomy" id="1803916"/>
    <lineage>
        <taxon>Bacteria</taxon>
        <taxon>Pseudomonadati</taxon>
        <taxon>Bacteroidota</taxon>
        <taxon>Flavobacteriia</taxon>
        <taxon>Flavobacteriales</taxon>
        <taxon>Salibacteraceae</taxon>
        <taxon>Salibacter</taxon>
    </lineage>
</organism>
<dbReference type="EMBL" id="WACR01000009">
    <property type="protein sequence ID" value="KAB1063193.1"/>
    <property type="molecule type" value="Genomic_DNA"/>
</dbReference>
<dbReference type="PROSITE" id="PS50109">
    <property type="entry name" value="HIS_KIN"/>
    <property type="match status" value="1"/>
</dbReference>
<dbReference type="AlphaFoldDB" id="A0A6N6M5U5"/>
<keyword evidence="4" id="KW-0808">Transferase</keyword>
<dbReference type="Gene3D" id="1.20.5.1930">
    <property type="match status" value="1"/>
</dbReference>
<keyword evidence="14" id="KW-1185">Reference proteome</keyword>
<dbReference type="SUPFAM" id="SSF48452">
    <property type="entry name" value="TPR-like"/>
    <property type="match status" value="2"/>
</dbReference>
<dbReference type="Pfam" id="PF13424">
    <property type="entry name" value="TPR_12"/>
    <property type="match status" value="2"/>
</dbReference>
<evidence type="ECO:0000256" key="6">
    <source>
        <dbReference type="ARBA" id="ARBA00022777"/>
    </source>
</evidence>
<dbReference type="InterPro" id="IPR019734">
    <property type="entry name" value="TPR_rpt"/>
</dbReference>
<dbReference type="GO" id="GO:0005524">
    <property type="term" value="F:ATP binding"/>
    <property type="evidence" value="ECO:0007669"/>
    <property type="project" value="UniProtKB-KW"/>
</dbReference>
<dbReference type="PROSITE" id="PS50293">
    <property type="entry name" value="TPR_REGION"/>
    <property type="match status" value="1"/>
</dbReference>
<evidence type="ECO:0000256" key="1">
    <source>
        <dbReference type="ARBA" id="ARBA00000085"/>
    </source>
</evidence>
<evidence type="ECO:0000256" key="3">
    <source>
        <dbReference type="ARBA" id="ARBA00022553"/>
    </source>
</evidence>
<proteinExistence type="predicted"/>
<comment type="catalytic activity">
    <reaction evidence="1">
        <text>ATP + protein L-histidine = ADP + protein N-phospho-L-histidine.</text>
        <dbReference type="EC" id="2.7.13.3"/>
    </reaction>
</comment>
<feature type="coiled-coil region" evidence="10">
    <location>
        <begin position="174"/>
        <end position="201"/>
    </location>
</feature>
<dbReference type="InterPro" id="IPR003594">
    <property type="entry name" value="HATPase_dom"/>
</dbReference>
<dbReference type="SUPFAM" id="SSF55874">
    <property type="entry name" value="ATPase domain of HSP90 chaperone/DNA topoisomerase II/histidine kinase"/>
    <property type="match status" value="1"/>
</dbReference>
<dbReference type="GO" id="GO:0000155">
    <property type="term" value="F:phosphorelay sensor kinase activity"/>
    <property type="evidence" value="ECO:0007669"/>
    <property type="project" value="InterPro"/>
</dbReference>
<feature type="transmembrane region" description="Helical" evidence="11">
    <location>
        <begin position="483"/>
        <end position="501"/>
    </location>
</feature>
<evidence type="ECO:0000256" key="9">
    <source>
        <dbReference type="PROSITE-ProRule" id="PRU00339"/>
    </source>
</evidence>
<sequence length="745" mass="85807">MLFKYQNIAVLFWALVPILLFGQNRSQLTEQLKQASSGSDRIAILSKIGQLHYEKGNTDSVYHYAELISKTDQGLEAFVNSQYLKAYGKTLEKDREEVFFLLDKVQKATRDKNDSLWAQTLYKRAYFNYQFNDFISVSKDLRLSMKLADSLDLVSQQVASHILKASMLVKIGELNDALETAKEAEKINAILNDKANEATIDKLLGNCYYHLGKYEQSLQAYFRSARYYENKKYMLEAANIYSNIGTIYQSLKKLDQAESYTLRAKKIYAENGYNTKVANSYVNLGGMFTKTEPERALDYFNSAKKVFEKNADSAGLAKAFNNIANVYYYETKYKEALEFFKKSLAINNSLNDQKEVSRLQTNLGYTYMMLNNKTEAEKYFKSGLSTARKIDGLAEITASMEGFSDMHAHFNEYEKALEYKDRYIAFKDSMLNVRMSEKIAELRTRYETEQKESEIKSLNREREIDQLKLSQQKMELEQSRNQIIYLIIFILLSFFVLYGAYKRISMKREREFQKAIIHEQKEGLEAVISALENERKRISRDLHDGVAQTLTGLKMSFERFYDTLHFQNQTQRKRFSQSIEYLNEACDEVRTISHEMMPKGLQQFGLITALQDILSNMFNNSNMSFTFDFYGMKSQDRLPEMVELSAYRIVQELLNNIVKHSGANKIDINLYRNEKDLVITVEDDGKGFLPDIEKDAKKGKGLLNIRSRANSLNGDVGFEPGATKGTIATLTLPLKGDANDQNHTG</sequence>
<evidence type="ECO:0000256" key="11">
    <source>
        <dbReference type="SAM" id="Phobius"/>
    </source>
</evidence>
<dbReference type="PANTHER" id="PTHR24421:SF10">
    <property type="entry name" value="NITRATE_NITRITE SENSOR PROTEIN NARQ"/>
    <property type="match status" value="1"/>
</dbReference>